<evidence type="ECO:0000256" key="5">
    <source>
        <dbReference type="ARBA" id="ARBA00022840"/>
    </source>
</evidence>
<evidence type="ECO:0000256" key="4">
    <source>
        <dbReference type="ARBA" id="ARBA00022801"/>
    </source>
</evidence>
<dbReference type="InterPro" id="IPR005482">
    <property type="entry name" value="Biotin_COase_C"/>
</dbReference>
<dbReference type="RefSeq" id="WP_015161559.1">
    <property type="nucleotide sequence ID" value="NC_019697.1"/>
</dbReference>
<evidence type="ECO:0000256" key="7">
    <source>
        <dbReference type="PROSITE-ProRule" id="PRU00409"/>
    </source>
</evidence>
<evidence type="ECO:0000256" key="6">
    <source>
        <dbReference type="ARBA" id="ARBA00023267"/>
    </source>
</evidence>
<dbReference type="Pfam" id="PF02682">
    <property type="entry name" value="CT_C_D"/>
    <property type="match status" value="1"/>
</dbReference>
<dbReference type="EMBL" id="CP003600">
    <property type="protein sequence ID" value="AFY95459.1"/>
    <property type="molecule type" value="Genomic_DNA"/>
</dbReference>
<dbReference type="PROSITE" id="PS00866">
    <property type="entry name" value="CPSASE_1"/>
    <property type="match status" value="1"/>
</dbReference>
<keyword evidence="2" id="KW-0436">Ligase</keyword>
<dbReference type="InterPro" id="IPR005481">
    <property type="entry name" value="BC-like_N"/>
</dbReference>
<dbReference type="SUPFAM" id="SSF51230">
    <property type="entry name" value="Single hybrid motif"/>
    <property type="match status" value="1"/>
</dbReference>
<evidence type="ECO:0000313" key="11">
    <source>
        <dbReference type="EMBL" id="AFY95459.1"/>
    </source>
</evidence>
<dbReference type="InterPro" id="IPR005479">
    <property type="entry name" value="CPAse_ATP-bd"/>
</dbReference>
<dbReference type="STRING" id="1173020.Cha6605_4533"/>
<dbReference type="InterPro" id="IPR050856">
    <property type="entry name" value="Biotin_carboxylase_complex"/>
</dbReference>
<dbReference type="PANTHER" id="PTHR18866:SF128">
    <property type="entry name" value="UREA AMIDOLYASE"/>
    <property type="match status" value="1"/>
</dbReference>
<dbReference type="NCBIfam" id="TIGR02712">
    <property type="entry name" value="urea_carbox"/>
    <property type="match status" value="1"/>
</dbReference>
<organism evidence="11 12">
    <name type="scientific">Chamaesiphon minutus (strain ATCC 27169 / PCC 6605)</name>
    <dbReference type="NCBI Taxonomy" id="1173020"/>
    <lineage>
        <taxon>Bacteria</taxon>
        <taxon>Bacillati</taxon>
        <taxon>Cyanobacteriota</taxon>
        <taxon>Cyanophyceae</taxon>
        <taxon>Gomontiellales</taxon>
        <taxon>Chamaesiphonaceae</taxon>
        <taxon>Chamaesiphon</taxon>
    </lineage>
</organism>
<dbReference type="InterPro" id="IPR000089">
    <property type="entry name" value="Biotin_lipoyl"/>
</dbReference>
<dbReference type="SUPFAM" id="SSF52440">
    <property type="entry name" value="PreATP-grasp domain"/>
    <property type="match status" value="1"/>
</dbReference>
<name>K9UMN7_CHAP6</name>
<feature type="domain" description="Biotin carboxylation" evidence="10">
    <location>
        <begin position="1"/>
        <end position="444"/>
    </location>
</feature>
<dbReference type="Pfam" id="PF02785">
    <property type="entry name" value="Biotin_carb_C"/>
    <property type="match status" value="1"/>
</dbReference>
<protein>
    <submittedName>
        <fullName evidence="11">Urea carboxylase</fullName>
    </submittedName>
</protein>
<sequence>MIDRILIANRGEIACRIIRTLDRLNIQSIALYSEIDRHAPHVSTATESFCIGKATAAESYLQADRILQIARENRVRAIHPGYGFLSENADFATACETAQIAFIGPTPAQLVQFGLKHTARSIAAENGIPMLTGSELLESLAQAETIAAQIGYPVMLKSTAGGGGIGMEICRDSSSLAAAFDRVDRLSRQNFSQGGIFLERYLSRARHIEVQIFGDGKGNVVALGERDCSLQRRNQKVVEETPAPGIDDSLRSQLYAAAVKLGKSVNYRSAGTVEFIVDADSQEFYFLEVNTRLQVEHGVTELVGNIDLVEWMVRLAGGEDLDLANYQYQPQGHAIQVRIYAEDPHHNFQPSAGLLTAVNFPEHVRVDGWIEAGTEVTPYYDPLLAKVLVHDRDRDAAISQLQTTLDNTTIAGIETNLDYLICAISQPEYQAGNVHTRFLNTLNYQPHSIDILDPGIQTTIQDYPGRIGYWDVGVPPSGPIDHLAFRLGNRLLNNAPDAAGLECTVSGPKIRFNCDRAICLTGAQMKATLDGAPMPWWTVIQVKTGSVLKLGSIDGAGYRTYLTVAGGLDVPNYLGSKSTFTLGQFGGHGGRTLRTGDVLHFNDAPVNSPLVSLAPDLIPLYPDRWEIGVTYGPHGAPDFFTSADIEMFFATDWEIHHNSARTGIRLIGPKPEWARTDGGEAGLHPSNIHDNAYAIGTVDFTGDMPIILAHDGPSLGGFVCPVTIVQAELWKIGQLKPGDKVRFQPMSIERAHALELVQDREIETLAPEARDYPPEQVLLVDKLPASDSLTTYRRSGDKYLLIEYGELVLDLNLRFQIYALMEYLQANPIEGIIDLTPGIRSLQIHYDSRILAERELLDLLRIARANLPSVDRLTVPTRIVHLPLSWNDDSTQLAIDKYIQSVRDDAPWCPSNIEFIRRINGLDSIESVREIVFAASYLVLGLGDVYLGAPVATPIDPRHRLVTTKYNPARTWTPENAVGIGGAYMCIYGMEGPGGYQFVGRTVPIWNRYRQTADFTKPWLLRFFDQIRYFPVSPAELLQYREDLIYGRVKLKIESTTFSLSEYQKFLVENTESIATFRTKQQAAFQAERSAWEAAGEFTRQSTEPELAPPSTLELPANCVPISAYLTANVWQVLVKPGDLVNPGDTLIILEAMKMEMTIEAEESGSIEAVYCHPGKMVSSGQVLIALKTN</sequence>
<accession>K9UMN7</accession>
<dbReference type="GO" id="GO:0016787">
    <property type="term" value="F:hydrolase activity"/>
    <property type="evidence" value="ECO:0007669"/>
    <property type="project" value="UniProtKB-KW"/>
</dbReference>
<evidence type="ECO:0000256" key="1">
    <source>
        <dbReference type="ARBA" id="ARBA00001953"/>
    </source>
</evidence>
<dbReference type="InterPro" id="IPR011764">
    <property type="entry name" value="Biotin_carboxylation_dom"/>
</dbReference>
<dbReference type="PROSITE" id="PS00867">
    <property type="entry name" value="CPSASE_2"/>
    <property type="match status" value="1"/>
</dbReference>
<evidence type="ECO:0000259" key="8">
    <source>
        <dbReference type="PROSITE" id="PS50968"/>
    </source>
</evidence>
<dbReference type="Pfam" id="PF00364">
    <property type="entry name" value="Biotin_lipoyl"/>
    <property type="match status" value="1"/>
</dbReference>
<dbReference type="InterPro" id="IPR016185">
    <property type="entry name" value="PreATP-grasp_dom_sf"/>
</dbReference>
<dbReference type="PROSITE" id="PS00188">
    <property type="entry name" value="BIOTIN"/>
    <property type="match status" value="1"/>
</dbReference>
<dbReference type="eggNOG" id="COG1984">
    <property type="taxonomic scope" value="Bacteria"/>
</dbReference>
<keyword evidence="6" id="KW-0092">Biotin</keyword>
<dbReference type="eggNOG" id="COG2049">
    <property type="taxonomic scope" value="Bacteria"/>
</dbReference>
<dbReference type="InterPro" id="IPR003778">
    <property type="entry name" value="CT_A_B"/>
</dbReference>
<dbReference type="SMART" id="SM00796">
    <property type="entry name" value="AHS1"/>
    <property type="match status" value="1"/>
</dbReference>
<dbReference type="InterPro" id="IPR011761">
    <property type="entry name" value="ATP-grasp"/>
</dbReference>
<dbReference type="Gene3D" id="2.40.100.10">
    <property type="entry name" value="Cyclophilin-like"/>
    <property type="match status" value="2"/>
</dbReference>
<dbReference type="SUPFAM" id="SSF160467">
    <property type="entry name" value="PH0987 N-terminal domain-like"/>
    <property type="match status" value="1"/>
</dbReference>
<dbReference type="OrthoDB" id="9807469at2"/>
<dbReference type="Pfam" id="PF02626">
    <property type="entry name" value="CT_A_B"/>
    <property type="match status" value="1"/>
</dbReference>
<dbReference type="SUPFAM" id="SSF50891">
    <property type="entry name" value="Cyclophilin-like"/>
    <property type="match status" value="2"/>
</dbReference>
<gene>
    <name evidence="11" type="ORF">Cha6605_4533</name>
</gene>
<dbReference type="AlphaFoldDB" id="K9UMN7"/>
<dbReference type="KEGG" id="cmp:Cha6605_4533"/>
<dbReference type="PROSITE" id="PS50979">
    <property type="entry name" value="BC"/>
    <property type="match status" value="1"/>
</dbReference>
<evidence type="ECO:0000313" key="12">
    <source>
        <dbReference type="Proteomes" id="UP000010366"/>
    </source>
</evidence>
<dbReference type="GO" id="GO:0016874">
    <property type="term" value="F:ligase activity"/>
    <property type="evidence" value="ECO:0007669"/>
    <property type="project" value="UniProtKB-KW"/>
</dbReference>
<dbReference type="Gene3D" id="3.30.1360.40">
    <property type="match status" value="1"/>
</dbReference>
<keyword evidence="4" id="KW-0378">Hydrolase</keyword>
<dbReference type="NCBIfam" id="TIGR00724">
    <property type="entry name" value="urea_amlyse_rel"/>
    <property type="match status" value="1"/>
</dbReference>
<dbReference type="SUPFAM" id="SSF56059">
    <property type="entry name" value="Glutathione synthetase ATP-binding domain-like"/>
    <property type="match status" value="1"/>
</dbReference>
<dbReference type="CDD" id="cd06850">
    <property type="entry name" value="biotinyl_domain"/>
    <property type="match status" value="1"/>
</dbReference>
<dbReference type="GO" id="GO:0046872">
    <property type="term" value="F:metal ion binding"/>
    <property type="evidence" value="ECO:0007669"/>
    <property type="project" value="InterPro"/>
</dbReference>
<dbReference type="Gene3D" id="3.30.470.20">
    <property type="entry name" value="ATP-grasp fold, B domain"/>
    <property type="match status" value="1"/>
</dbReference>
<dbReference type="PANTHER" id="PTHR18866">
    <property type="entry name" value="CARBOXYLASE:PYRUVATE/ACETYL-COA/PROPIONYL-COA CARBOXYLASE"/>
    <property type="match status" value="1"/>
</dbReference>
<feature type="domain" description="Lipoyl-binding" evidence="8">
    <location>
        <begin position="1110"/>
        <end position="1188"/>
    </location>
</feature>
<dbReference type="InterPro" id="IPR011053">
    <property type="entry name" value="Single_hybrid_motif"/>
</dbReference>
<keyword evidence="12" id="KW-1185">Reference proteome</keyword>
<dbReference type="InterPro" id="IPR014084">
    <property type="entry name" value="Urea_COase"/>
</dbReference>
<dbReference type="PATRIC" id="fig|1173020.3.peg.5185"/>
<dbReference type="InterPro" id="IPR029000">
    <property type="entry name" value="Cyclophilin-like_dom_sf"/>
</dbReference>
<dbReference type="eggNOG" id="COG4770">
    <property type="taxonomic scope" value="Bacteria"/>
</dbReference>
<dbReference type="Pfam" id="PF00289">
    <property type="entry name" value="Biotin_carb_N"/>
    <property type="match status" value="1"/>
</dbReference>
<dbReference type="InterPro" id="IPR003833">
    <property type="entry name" value="CT_C_D"/>
</dbReference>
<evidence type="ECO:0000259" key="10">
    <source>
        <dbReference type="PROSITE" id="PS50979"/>
    </source>
</evidence>
<keyword evidence="3 7" id="KW-0547">Nucleotide-binding</keyword>
<feature type="domain" description="ATP-grasp" evidence="9">
    <location>
        <begin position="120"/>
        <end position="317"/>
    </location>
</feature>
<evidence type="ECO:0000256" key="3">
    <source>
        <dbReference type="ARBA" id="ARBA00022741"/>
    </source>
</evidence>
<evidence type="ECO:0000256" key="2">
    <source>
        <dbReference type="ARBA" id="ARBA00022598"/>
    </source>
</evidence>
<proteinExistence type="predicted"/>
<dbReference type="Pfam" id="PF02786">
    <property type="entry name" value="CPSase_L_D2"/>
    <property type="match status" value="1"/>
</dbReference>
<dbReference type="Gene3D" id="2.40.50.100">
    <property type="match status" value="1"/>
</dbReference>
<dbReference type="SMART" id="SM00797">
    <property type="entry name" value="AHS2"/>
    <property type="match status" value="1"/>
</dbReference>
<dbReference type="FunFam" id="3.40.50.20:FF:000010">
    <property type="entry name" value="Propionyl-CoA carboxylase subunit alpha"/>
    <property type="match status" value="1"/>
</dbReference>
<dbReference type="PROSITE" id="PS50975">
    <property type="entry name" value="ATP_GRASP"/>
    <property type="match status" value="1"/>
</dbReference>
<dbReference type="HOGENOM" id="CLU_002162_2_0_3"/>
<dbReference type="SUPFAM" id="SSF51246">
    <property type="entry name" value="Rudiment single hybrid motif"/>
    <property type="match status" value="1"/>
</dbReference>
<dbReference type="InterPro" id="IPR001882">
    <property type="entry name" value="Biotin_BS"/>
</dbReference>
<dbReference type="eggNOG" id="COG0439">
    <property type="taxonomic scope" value="Bacteria"/>
</dbReference>
<dbReference type="GO" id="GO:0005524">
    <property type="term" value="F:ATP binding"/>
    <property type="evidence" value="ECO:0007669"/>
    <property type="project" value="UniProtKB-UniRule"/>
</dbReference>
<dbReference type="PROSITE" id="PS50968">
    <property type="entry name" value="BIOTINYL_LIPOYL"/>
    <property type="match status" value="1"/>
</dbReference>
<keyword evidence="5 7" id="KW-0067">ATP-binding</keyword>
<comment type="cofactor">
    <cofactor evidence="1">
        <name>biotin</name>
        <dbReference type="ChEBI" id="CHEBI:57586"/>
    </cofactor>
</comment>
<dbReference type="SMART" id="SM00878">
    <property type="entry name" value="Biotin_carb_C"/>
    <property type="match status" value="1"/>
</dbReference>
<dbReference type="InterPro" id="IPR011054">
    <property type="entry name" value="Rudment_hybrid_motif"/>
</dbReference>
<evidence type="ECO:0000259" key="9">
    <source>
        <dbReference type="PROSITE" id="PS50975"/>
    </source>
</evidence>
<reference evidence="11 12" key="1">
    <citation type="submission" date="2012-05" db="EMBL/GenBank/DDBJ databases">
        <title>Finished chromosome of genome of Chamaesiphon sp. PCC 6605.</title>
        <authorList>
            <consortium name="US DOE Joint Genome Institute"/>
            <person name="Gugger M."/>
            <person name="Coursin T."/>
            <person name="Rippka R."/>
            <person name="Tandeau De Marsac N."/>
            <person name="Huntemann M."/>
            <person name="Wei C.-L."/>
            <person name="Han J."/>
            <person name="Detter J.C."/>
            <person name="Han C."/>
            <person name="Tapia R."/>
            <person name="Chen A."/>
            <person name="Kyrpides N."/>
            <person name="Mavromatis K."/>
            <person name="Markowitz V."/>
            <person name="Szeto E."/>
            <person name="Ivanova N."/>
            <person name="Pagani I."/>
            <person name="Pati A."/>
            <person name="Goodwin L."/>
            <person name="Nordberg H.P."/>
            <person name="Cantor M.N."/>
            <person name="Hua S.X."/>
            <person name="Woyke T."/>
            <person name="Kerfeld C.A."/>
        </authorList>
    </citation>
    <scope>NUCLEOTIDE SEQUENCE [LARGE SCALE GENOMIC DNA]</scope>
    <source>
        <strain evidence="12">ATCC 27169 / PCC 6605</strain>
    </source>
</reference>
<dbReference type="Proteomes" id="UP000010366">
    <property type="component" value="Chromosome"/>
</dbReference>